<keyword evidence="2" id="KW-0560">Oxidoreductase</keyword>
<evidence type="ECO:0000313" key="4">
    <source>
        <dbReference type="Proteomes" id="UP001500767"/>
    </source>
</evidence>
<dbReference type="Gene3D" id="3.40.50.720">
    <property type="entry name" value="NAD(P)-binding Rossmann-like Domain"/>
    <property type="match status" value="1"/>
</dbReference>
<dbReference type="SUPFAM" id="SSF51735">
    <property type="entry name" value="NAD(P)-binding Rossmann-fold domains"/>
    <property type="match status" value="1"/>
</dbReference>
<evidence type="ECO:0000256" key="1">
    <source>
        <dbReference type="ARBA" id="ARBA00006484"/>
    </source>
</evidence>
<comment type="similarity">
    <text evidence="1">Belongs to the short-chain dehydrogenases/reductases (SDR) family.</text>
</comment>
<sequence>MTFSWNPPDLHDRTFVVTGATSGIGRATATALARAGAGARVVLAVRDVDKGARVAAEIPGETEVRPLDLADLSSVRAFAEGWDGPIDVLVNNAGVSVPDLRRSVDGFELQLATNHLGPFALTNLLLPHITDRVVTLASQAERAARLDLDDLERQRTPYKEFRTYAGTKQANLLFSAELQRRLHAVGSPVRTAAAHPGFVATGMSQGSGGLGGLMTRLLAQSPEDGALPVLYAATADLPGDSFTGPEHLMHMRGGAELINRSATAKDPDLARRLWDLSERLTGVTFLALRP</sequence>
<dbReference type="PANTHER" id="PTHR24320">
    <property type="entry name" value="RETINOL DEHYDROGENASE"/>
    <property type="match status" value="1"/>
</dbReference>
<evidence type="ECO:0000256" key="2">
    <source>
        <dbReference type="ARBA" id="ARBA00023002"/>
    </source>
</evidence>
<dbReference type="PRINTS" id="PR00081">
    <property type="entry name" value="GDHRDH"/>
</dbReference>
<dbReference type="Proteomes" id="UP001500767">
    <property type="component" value="Unassembled WGS sequence"/>
</dbReference>
<organism evidence="3 4">
    <name type="scientific">Microlunatus spumicola</name>
    <dbReference type="NCBI Taxonomy" id="81499"/>
    <lineage>
        <taxon>Bacteria</taxon>
        <taxon>Bacillati</taxon>
        <taxon>Actinomycetota</taxon>
        <taxon>Actinomycetes</taxon>
        <taxon>Propionibacteriales</taxon>
        <taxon>Propionibacteriaceae</taxon>
        <taxon>Microlunatus</taxon>
    </lineage>
</organism>
<dbReference type="InterPro" id="IPR002347">
    <property type="entry name" value="SDR_fam"/>
</dbReference>
<proteinExistence type="inferred from homology"/>
<reference evidence="4" key="1">
    <citation type="journal article" date="2019" name="Int. J. Syst. Evol. Microbiol.">
        <title>The Global Catalogue of Microorganisms (GCM) 10K type strain sequencing project: providing services to taxonomists for standard genome sequencing and annotation.</title>
        <authorList>
            <consortium name="The Broad Institute Genomics Platform"/>
            <consortium name="The Broad Institute Genome Sequencing Center for Infectious Disease"/>
            <person name="Wu L."/>
            <person name="Ma J."/>
        </authorList>
    </citation>
    <scope>NUCLEOTIDE SEQUENCE [LARGE SCALE GENOMIC DNA]</scope>
    <source>
        <strain evidence="4">JCM 16540</strain>
    </source>
</reference>
<dbReference type="InterPro" id="IPR036291">
    <property type="entry name" value="NAD(P)-bd_dom_sf"/>
</dbReference>
<comment type="caution">
    <text evidence="3">The sequence shown here is derived from an EMBL/GenBank/DDBJ whole genome shotgun (WGS) entry which is preliminary data.</text>
</comment>
<name>A0ABP6XLE6_9ACTN</name>
<dbReference type="EMBL" id="BAAAYR010000003">
    <property type="protein sequence ID" value="GAA3568157.1"/>
    <property type="molecule type" value="Genomic_DNA"/>
</dbReference>
<evidence type="ECO:0000313" key="3">
    <source>
        <dbReference type="EMBL" id="GAA3568157.1"/>
    </source>
</evidence>
<keyword evidence="4" id="KW-1185">Reference proteome</keyword>
<protein>
    <submittedName>
        <fullName evidence="3">Oxidoreductase</fullName>
    </submittedName>
</protein>
<accession>A0ABP6XLE6</accession>
<dbReference type="RefSeq" id="WP_204910342.1">
    <property type="nucleotide sequence ID" value="NZ_BAAAYR010000003.1"/>
</dbReference>
<dbReference type="Pfam" id="PF00106">
    <property type="entry name" value="adh_short"/>
    <property type="match status" value="1"/>
</dbReference>
<dbReference type="PANTHER" id="PTHR24320:SF148">
    <property type="entry name" value="NAD(P)-BINDING ROSSMANN-FOLD SUPERFAMILY PROTEIN"/>
    <property type="match status" value="1"/>
</dbReference>
<gene>
    <name evidence="3" type="ORF">GCM10022197_25410</name>
</gene>